<evidence type="ECO:0000313" key="9">
    <source>
        <dbReference type="EMBL" id="QGG39955.1"/>
    </source>
</evidence>
<organism evidence="9 10">
    <name type="scientific">Aeromicrobium yanjiei</name>
    <dbReference type="NCBI Taxonomy" id="2662028"/>
    <lineage>
        <taxon>Bacteria</taxon>
        <taxon>Bacillati</taxon>
        <taxon>Actinomycetota</taxon>
        <taxon>Actinomycetes</taxon>
        <taxon>Propionibacteriales</taxon>
        <taxon>Nocardioidaceae</taxon>
        <taxon>Aeromicrobium</taxon>
    </lineage>
</organism>
<dbReference type="AlphaFoldDB" id="A0A5Q2MI31"/>
<dbReference type="GO" id="GO:0051301">
    <property type="term" value="P:cell division"/>
    <property type="evidence" value="ECO:0007669"/>
    <property type="project" value="UniProtKB-UniRule"/>
</dbReference>
<comment type="similarity">
    <text evidence="7">Belongs to the CrgA family.</text>
</comment>
<keyword evidence="10" id="KW-1185">Reference proteome</keyword>
<reference evidence="9 10" key="1">
    <citation type="submission" date="2019-11" db="EMBL/GenBank/DDBJ databases">
        <authorList>
            <person name="Li J."/>
        </authorList>
    </citation>
    <scope>NUCLEOTIDE SEQUENCE [LARGE SCALE GENOMIC DNA]</scope>
    <source>
        <strain evidence="9 10">MF47</strain>
    </source>
</reference>
<feature type="compositionally biased region" description="Basic and acidic residues" evidence="8">
    <location>
        <begin position="27"/>
        <end position="37"/>
    </location>
</feature>
<keyword evidence="2 7" id="KW-0132">Cell division</keyword>
<comment type="function">
    <text evidence="7">Involved in cell division.</text>
</comment>
<keyword evidence="6 7" id="KW-0131">Cell cycle</keyword>
<evidence type="ECO:0000256" key="1">
    <source>
        <dbReference type="ARBA" id="ARBA00022475"/>
    </source>
</evidence>
<accession>A0A5Q2MI31</accession>
<name>A0A5Q2MI31_9ACTN</name>
<evidence type="ECO:0000256" key="7">
    <source>
        <dbReference type="HAMAP-Rule" id="MF_00631"/>
    </source>
</evidence>
<evidence type="ECO:0000256" key="8">
    <source>
        <dbReference type="SAM" id="MobiDB-lite"/>
    </source>
</evidence>
<gene>
    <name evidence="7" type="primary">crgA</name>
    <name evidence="9" type="ORF">GEV26_00380</name>
</gene>
<proteinExistence type="inferred from homology"/>
<feature type="region of interest" description="Disordered" evidence="8">
    <location>
        <begin position="1"/>
        <end position="46"/>
    </location>
</feature>
<dbReference type="EMBL" id="CP045737">
    <property type="protein sequence ID" value="QGG39955.1"/>
    <property type="molecule type" value="Genomic_DNA"/>
</dbReference>
<dbReference type="InterPro" id="IPR009619">
    <property type="entry name" value="CrgA"/>
</dbReference>
<keyword evidence="3 7" id="KW-0812">Transmembrane</keyword>
<keyword evidence="1 7" id="KW-1003">Cell membrane</keyword>
<feature type="transmembrane region" description="Helical" evidence="7">
    <location>
        <begin position="49"/>
        <end position="71"/>
    </location>
</feature>
<evidence type="ECO:0000256" key="2">
    <source>
        <dbReference type="ARBA" id="ARBA00022618"/>
    </source>
</evidence>
<keyword evidence="4 7" id="KW-1133">Transmembrane helix</keyword>
<dbReference type="KEGG" id="aef:GEV26_00380"/>
<protein>
    <recommendedName>
        <fullName evidence="7">Cell division protein CrgA</fullName>
    </recommendedName>
</protein>
<evidence type="ECO:0000256" key="4">
    <source>
        <dbReference type="ARBA" id="ARBA00022989"/>
    </source>
</evidence>
<dbReference type="GO" id="GO:0005886">
    <property type="term" value="C:plasma membrane"/>
    <property type="evidence" value="ECO:0007669"/>
    <property type="project" value="UniProtKB-SubCell"/>
</dbReference>
<dbReference type="HAMAP" id="MF_00631">
    <property type="entry name" value="CrgA"/>
    <property type="match status" value="1"/>
</dbReference>
<dbReference type="Proteomes" id="UP000392064">
    <property type="component" value="Chromosome"/>
</dbReference>
<evidence type="ECO:0000256" key="5">
    <source>
        <dbReference type="ARBA" id="ARBA00023136"/>
    </source>
</evidence>
<dbReference type="Pfam" id="PF06781">
    <property type="entry name" value="CrgA"/>
    <property type="match status" value="1"/>
</dbReference>
<keyword evidence="5 7" id="KW-0472">Membrane</keyword>
<evidence type="ECO:0000313" key="10">
    <source>
        <dbReference type="Proteomes" id="UP000392064"/>
    </source>
</evidence>
<evidence type="ECO:0000256" key="6">
    <source>
        <dbReference type="ARBA" id="ARBA00023306"/>
    </source>
</evidence>
<comment type="subcellular location">
    <subcellularLocation>
        <location evidence="7">Cell membrane</location>
        <topology evidence="7">Multi-pass membrane protein</topology>
    </subcellularLocation>
</comment>
<evidence type="ECO:0000256" key="3">
    <source>
        <dbReference type="ARBA" id="ARBA00022692"/>
    </source>
</evidence>
<feature type="transmembrane region" description="Helical" evidence="7">
    <location>
        <begin position="91"/>
        <end position="108"/>
    </location>
</feature>
<sequence>MPQFLPGPTPTRLAETTYDAARPQQPSEHDVARDKTSKGPQPQRIGNRWAGPAMVTSAIIGLIWIVIYYVLNGQDVNYPSFLQWYQDLGNWNLVIGMGFIVAAFGFAMKWE</sequence>